<dbReference type="GO" id="GO:0016491">
    <property type="term" value="F:oxidoreductase activity"/>
    <property type="evidence" value="ECO:0007669"/>
    <property type="project" value="InterPro"/>
</dbReference>
<feature type="chain" id="PRO_5001992143" description="Thioredoxin domain-containing protein" evidence="2">
    <location>
        <begin position="20"/>
        <end position="504"/>
    </location>
</feature>
<reference evidence="4 5" key="1">
    <citation type="submission" date="2013-09" db="EMBL/GenBank/DDBJ databases">
        <authorList>
            <person name="Zeng Z."/>
            <person name="Chen C."/>
        </authorList>
    </citation>
    <scope>NUCLEOTIDE SEQUENCE [LARGE SCALE GENOMIC DNA]</scope>
    <source>
        <strain evidence="4 5">WB 4.1-42</strain>
    </source>
</reference>
<evidence type="ECO:0000259" key="3">
    <source>
        <dbReference type="PROSITE" id="PS51352"/>
    </source>
</evidence>
<keyword evidence="5" id="KW-1185">Reference proteome</keyword>
<organism evidence="4 5">
    <name type="scientific">Flavobacterium subsaxonicum WB 4.1-42 = DSM 21790</name>
    <dbReference type="NCBI Taxonomy" id="1121898"/>
    <lineage>
        <taxon>Bacteria</taxon>
        <taxon>Pseudomonadati</taxon>
        <taxon>Bacteroidota</taxon>
        <taxon>Flavobacteriia</taxon>
        <taxon>Flavobacteriales</taxon>
        <taxon>Flavobacteriaceae</taxon>
        <taxon>Flavobacterium</taxon>
    </lineage>
</organism>
<dbReference type="InterPro" id="IPR036249">
    <property type="entry name" value="Thioredoxin-like_sf"/>
</dbReference>
<dbReference type="PROSITE" id="PS51352">
    <property type="entry name" value="THIOREDOXIN_2"/>
    <property type="match status" value="1"/>
</dbReference>
<dbReference type="RefSeq" id="WP_026990007.1">
    <property type="nucleotide sequence ID" value="NZ_AUGP01000007.1"/>
</dbReference>
<dbReference type="InterPro" id="IPR013740">
    <property type="entry name" value="Redoxin"/>
</dbReference>
<feature type="domain" description="Thioredoxin" evidence="3">
    <location>
        <begin position="28"/>
        <end position="270"/>
    </location>
</feature>
<dbReference type="AlphaFoldDB" id="A0A0A2MG85"/>
<dbReference type="Pfam" id="PF18962">
    <property type="entry name" value="Por_Secre_tail"/>
    <property type="match status" value="1"/>
</dbReference>
<dbReference type="OrthoDB" id="6278496at2"/>
<feature type="signal peptide" evidence="2">
    <location>
        <begin position="1"/>
        <end position="19"/>
    </location>
</feature>
<dbReference type="Pfam" id="PF08534">
    <property type="entry name" value="Redoxin"/>
    <property type="match status" value="1"/>
</dbReference>
<dbReference type="EMBL" id="JRLY01000021">
    <property type="protein sequence ID" value="KGO91289.1"/>
    <property type="molecule type" value="Genomic_DNA"/>
</dbReference>
<evidence type="ECO:0000313" key="4">
    <source>
        <dbReference type="EMBL" id="KGO91289.1"/>
    </source>
</evidence>
<dbReference type="eggNOG" id="COG0526">
    <property type="taxonomic scope" value="Bacteria"/>
</dbReference>
<dbReference type="PANTHER" id="PTHR42852">
    <property type="entry name" value="THIOL:DISULFIDE INTERCHANGE PROTEIN DSBE"/>
    <property type="match status" value="1"/>
</dbReference>
<proteinExistence type="predicted"/>
<dbReference type="NCBIfam" id="TIGR04183">
    <property type="entry name" value="Por_Secre_tail"/>
    <property type="match status" value="1"/>
</dbReference>
<keyword evidence="1 2" id="KW-0732">Signal</keyword>
<dbReference type="STRING" id="1121898.GCA_000422725_03995"/>
<evidence type="ECO:0000256" key="1">
    <source>
        <dbReference type="ARBA" id="ARBA00022729"/>
    </source>
</evidence>
<gene>
    <name evidence="4" type="ORF">Q766_18605</name>
</gene>
<dbReference type="InterPro" id="IPR026444">
    <property type="entry name" value="Secre_tail"/>
</dbReference>
<dbReference type="PANTHER" id="PTHR42852:SF17">
    <property type="entry name" value="THIOREDOXIN-LIKE PROTEIN HI_1115"/>
    <property type="match status" value="1"/>
</dbReference>
<accession>A0A0A2MG85</accession>
<dbReference type="Gene3D" id="3.40.30.10">
    <property type="entry name" value="Glutaredoxin"/>
    <property type="match status" value="1"/>
</dbReference>
<dbReference type="Proteomes" id="UP000030111">
    <property type="component" value="Unassembled WGS sequence"/>
</dbReference>
<protein>
    <recommendedName>
        <fullName evidence="3">Thioredoxin domain-containing protein</fullName>
    </recommendedName>
</protein>
<dbReference type="InterPro" id="IPR013766">
    <property type="entry name" value="Thioredoxin_domain"/>
</dbReference>
<dbReference type="SUPFAM" id="SSF52833">
    <property type="entry name" value="Thioredoxin-like"/>
    <property type="match status" value="1"/>
</dbReference>
<dbReference type="InterPro" id="IPR050553">
    <property type="entry name" value="Thioredoxin_ResA/DsbE_sf"/>
</dbReference>
<evidence type="ECO:0000256" key="2">
    <source>
        <dbReference type="SAM" id="SignalP"/>
    </source>
</evidence>
<name>A0A0A2MG85_9FLAO</name>
<comment type="caution">
    <text evidence="4">The sequence shown here is derived from an EMBL/GenBank/DDBJ whole genome shotgun (WGS) entry which is preliminary data.</text>
</comment>
<evidence type="ECO:0000313" key="5">
    <source>
        <dbReference type="Proteomes" id="UP000030111"/>
    </source>
</evidence>
<sequence>MKKILLTAMVAFACLTASAQTDADGLSLANGSNAPDFTAVDINGVSHSLYADYLDQGKSVVIDFSATWCGPCWNYHQTHAMADFYEAYGPNGSDEAMVIFVEGDILNTTLENIYGEQGPIAMSQGNWTIGSPYPIIEDNTAINLGAANKYDVDYFPTMYTICAETKTTTKADQKTAVQLRTQISACSPLVGVANHGKIEVPTTVLRICDEGQVADITTKLKNYGNNPIATATVVVKENGTVVATKNYTGNLAQFATAATVTFEGVTLHAASTYTVELLDINGEDAFNEELTTGEFDVILANESNNNILVECYTDSYPGEMSWQIKDSDGTVVAFGGPYQGTPSGNAGGDDANTIKGYGYALTGDIDCYSVVFKDSYGDGWSAGTQDFTGIKITSSGGSVFEYAPGNFGSTLTVASAFKTTGILSTPAVEATKFAMYPNPTTGVLNFSTQETVDVSIIDVTGKVVYTATGINDGGSINVSALQKGVYIAQIKGATTQTTEKIVVN</sequence>